<keyword evidence="2 5" id="KW-0853">WD repeat</keyword>
<dbReference type="AlphaFoldDB" id="A0AAD6YYF4"/>
<dbReference type="Proteomes" id="UP001218218">
    <property type="component" value="Unassembled WGS sequence"/>
</dbReference>
<dbReference type="PANTHER" id="PTHR22846:SF2">
    <property type="entry name" value="F-BOX-LIKE_WD REPEAT-CONTAINING PROTEIN EBI"/>
    <property type="match status" value="1"/>
</dbReference>
<dbReference type="PROSITE" id="PS50082">
    <property type="entry name" value="WD_REPEATS_2"/>
    <property type="match status" value="1"/>
</dbReference>
<dbReference type="InterPro" id="IPR001680">
    <property type="entry name" value="WD40_rpt"/>
</dbReference>
<comment type="subcellular location">
    <subcellularLocation>
        <location evidence="1">Nucleus</location>
    </subcellularLocation>
</comment>
<evidence type="ECO:0000256" key="5">
    <source>
        <dbReference type="PROSITE-ProRule" id="PRU00221"/>
    </source>
</evidence>
<dbReference type="EMBL" id="JARIHO010000142">
    <property type="protein sequence ID" value="KAJ7301162.1"/>
    <property type="molecule type" value="Genomic_DNA"/>
</dbReference>
<dbReference type="PANTHER" id="PTHR22846">
    <property type="entry name" value="WD40 REPEAT PROTEIN"/>
    <property type="match status" value="1"/>
</dbReference>
<evidence type="ECO:0000256" key="4">
    <source>
        <dbReference type="ARBA" id="ARBA00023242"/>
    </source>
</evidence>
<proteinExistence type="predicted"/>
<dbReference type="GO" id="GO:0003714">
    <property type="term" value="F:transcription corepressor activity"/>
    <property type="evidence" value="ECO:0007669"/>
    <property type="project" value="InterPro"/>
</dbReference>
<evidence type="ECO:0000256" key="3">
    <source>
        <dbReference type="ARBA" id="ARBA00022737"/>
    </source>
</evidence>
<feature type="repeat" description="WD" evidence="5">
    <location>
        <begin position="171"/>
        <end position="205"/>
    </location>
</feature>
<evidence type="ECO:0000313" key="6">
    <source>
        <dbReference type="EMBL" id="KAJ7301162.1"/>
    </source>
</evidence>
<evidence type="ECO:0000256" key="1">
    <source>
        <dbReference type="ARBA" id="ARBA00004123"/>
    </source>
</evidence>
<reference evidence="6" key="1">
    <citation type="submission" date="2023-03" db="EMBL/GenBank/DDBJ databases">
        <title>Massive genome expansion in bonnet fungi (Mycena s.s.) driven by repeated elements and novel gene families across ecological guilds.</title>
        <authorList>
            <consortium name="Lawrence Berkeley National Laboratory"/>
            <person name="Harder C.B."/>
            <person name="Miyauchi S."/>
            <person name="Viragh M."/>
            <person name="Kuo A."/>
            <person name="Thoen E."/>
            <person name="Andreopoulos B."/>
            <person name="Lu D."/>
            <person name="Skrede I."/>
            <person name="Drula E."/>
            <person name="Henrissat B."/>
            <person name="Morin E."/>
            <person name="Kohler A."/>
            <person name="Barry K."/>
            <person name="LaButti K."/>
            <person name="Morin E."/>
            <person name="Salamov A."/>
            <person name="Lipzen A."/>
            <person name="Mereny Z."/>
            <person name="Hegedus B."/>
            <person name="Baldrian P."/>
            <person name="Stursova M."/>
            <person name="Weitz H."/>
            <person name="Taylor A."/>
            <person name="Grigoriev I.V."/>
            <person name="Nagy L.G."/>
            <person name="Martin F."/>
            <person name="Kauserud H."/>
        </authorList>
    </citation>
    <scope>NUCLEOTIDE SEQUENCE</scope>
    <source>
        <strain evidence="6">CBHHK002</strain>
    </source>
</reference>
<gene>
    <name evidence="6" type="ORF">DFH08DRAFT_979027</name>
</gene>
<accession>A0AAD6YYF4</accession>
<dbReference type="InterPro" id="IPR045183">
    <property type="entry name" value="Ebi-like"/>
</dbReference>
<comment type="caution">
    <text evidence="6">The sequence shown here is derived from an EMBL/GenBank/DDBJ whole genome shotgun (WGS) entry which is preliminary data.</text>
</comment>
<dbReference type="SUPFAM" id="SSF50978">
    <property type="entry name" value="WD40 repeat-like"/>
    <property type="match status" value="1"/>
</dbReference>
<dbReference type="GO" id="GO:0000118">
    <property type="term" value="C:histone deacetylase complex"/>
    <property type="evidence" value="ECO:0007669"/>
    <property type="project" value="TreeGrafter"/>
</dbReference>
<evidence type="ECO:0000313" key="7">
    <source>
        <dbReference type="Proteomes" id="UP001218218"/>
    </source>
</evidence>
<evidence type="ECO:0000256" key="2">
    <source>
        <dbReference type="ARBA" id="ARBA00022574"/>
    </source>
</evidence>
<keyword evidence="7" id="KW-1185">Reference proteome</keyword>
<dbReference type="InterPro" id="IPR036322">
    <property type="entry name" value="WD40_repeat_dom_sf"/>
</dbReference>
<dbReference type="Gene3D" id="2.130.10.10">
    <property type="entry name" value="YVTN repeat-like/Quinoprotein amine dehydrogenase"/>
    <property type="match status" value="1"/>
</dbReference>
<sequence>MSLQSASLETFQSKDAVVNLWEIPGSPSKNLNASPPSAPRRLDINFLNKRPDSDLTALHWNAEGTRLAIGSCDSILRGLLRAVFPALSAPGNDFNVSTAIGILNPTLNPYRREASHLCCHILAPWKVAAYGQSGLHRLSVGRDMKARKLNMQYRAHTGKSLPRRTAENLSVRLHTYGINQIRCNPSGTRLASCSDDMTACIWTVDAICAPSTGESTSPGVLPIDILLA</sequence>
<protein>
    <submittedName>
        <fullName evidence="6">Uncharacterized protein</fullName>
    </submittedName>
</protein>
<dbReference type="InterPro" id="IPR015943">
    <property type="entry name" value="WD40/YVTN_repeat-like_dom_sf"/>
</dbReference>
<keyword evidence="3" id="KW-0677">Repeat</keyword>
<dbReference type="GO" id="GO:0006357">
    <property type="term" value="P:regulation of transcription by RNA polymerase II"/>
    <property type="evidence" value="ECO:0007669"/>
    <property type="project" value="TreeGrafter"/>
</dbReference>
<name>A0AAD6YYF4_9AGAR</name>
<keyword evidence="4" id="KW-0539">Nucleus</keyword>
<dbReference type="SMART" id="SM00320">
    <property type="entry name" value="WD40"/>
    <property type="match status" value="1"/>
</dbReference>
<dbReference type="Pfam" id="PF00400">
    <property type="entry name" value="WD40"/>
    <property type="match status" value="1"/>
</dbReference>
<organism evidence="6 7">
    <name type="scientific">Mycena albidolilacea</name>
    <dbReference type="NCBI Taxonomy" id="1033008"/>
    <lineage>
        <taxon>Eukaryota</taxon>
        <taxon>Fungi</taxon>
        <taxon>Dikarya</taxon>
        <taxon>Basidiomycota</taxon>
        <taxon>Agaricomycotina</taxon>
        <taxon>Agaricomycetes</taxon>
        <taxon>Agaricomycetidae</taxon>
        <taxon>Agaricales</taxon>
        <taxon>Marasmiineae</taxon>
        <taxon>Mycenaceae</taxon>
        <taxon>Mycena</taxon>
    </lineage>
</organism>